<evidence type="ECO:0008006" key="3">
    <source>
        <dbReference type="Google" id="ProtNLM"/>
    </source>
</evidence>
<name>A0ABN1ZS19_9ACTN</name>
<reference evidence="1 2" key="1">
    <citation type="journal article" date="2019" name="Int. J. Syst. Evol. Microbiol.">
        <title>The Global Catalogue of Microorganisms (GCM) 10K type strain sequencing project: providing services to taxonomists for standard genome sequencing and annotation.</title>
        <authorList>
            <consortium name="The Broad Institute Genomics Platform"/>
            <consortium name="The Broad Institute Genome Sequencing Center for Infectious Disease"/>
            <person name="Wu L."/>
            <person name="Ma J."/>
        </authorList>
    </citation>
    <scope>NUCLEOTIDE SEQUENCE [LARGE SCALE GENOMIC DNA]</scope>
    <source>
        <strain evidence="1 2">JCM 15933</strain>
    </source>
</reference>
<gene>
    <name evidence="1" type="ORF">GCM10009827_014960</name>
</gene>
<proteinExistence type="predicted"/>
<comment type="caution">
    <text evidence="1">The sequence shown here is derived from an EMBL/GenBank/DDBJ whole genome shotgun (WGS) entry which is preliminary data.</text>
</comment>
<dbReference type="Proteomes" id="UP001501470">
    <property type="component" value="Unassembled WGS sequence"/>
</dbReference>
<protein>
    <recommendedName>
        <fullName evidence="3">Restriction endonuclease domain-containing protein</fullName>
    </recommendedName>
</protein>
<dbReference type="RefSeq" id="WP_344501467.1">
    <property type="nucleotide sequence ID" value="NZ_BAAAQD010000002.1"/>
</dbReference>
<keyword evidence="2" id="KW-1185">Reference proteome</keyword>
<accession>A0ABN1ZS19</accession>
<evidence type="ECO:0000313" key="1">
    <source>
        <dbReference type="EMBL" id="GAA1503062.1"/>
    </source>
</evidence>
<organism evidence="1 2">
    <name type="scientific">Dactylosporangium maewongense</name>
    <dbReference type="NCBI Taxonomy" id="634393"/>
    <lineage>
        <taxon>Bacteria</taxon>
        <taxon>Bacillati</taxon>
        <taxon>Actinomycetota</taxon>
        <taxon>Actinomycetes</taxon>
        <taxon>Micromonosporales</taxon>
        <taxon>Micromonosporaceae</taxon>
        <taxon>Dactylosporangium</taxon>
    </lineage>
</organism>
<evidence type="ECO:0000313" key="2">
    <source>
        <dbReference type="Proteomes" id="UP001501470"/>
    </source>
</evidence>
<sequence length="64" mass="7058">MHLYAAAGIAWYLLIEQEPPGSVVLRLNRLDGSHYVEDQVAGPSERLTTTRPFAFELDALSLAS</sequence>
<dbReference type="EMBL" id="BAAAQD010000002">
    <property type="protein sequence ID" value="GAA1503062.1"/>
    <property type="molecule type" value="Genomic_DNA"/>
</dbReference>